<dbReference type="SUPFAM" id="SSF54211">
    <property type="entry name" value="Ribosomal protein S5 domain 2-like"/>
    <property type="match status" value="1"/>
</dbReference>
<dbReference type="InterPro" id="IPR020568">
    <property type="entry name" value="Ribosomal_Su5_D2-typ_SF"/>
</dbReference>
<dbReference type="AlphaFoldDB" id="A0A6G3MLI2"/>
<protein>
    <submittedName>
        <fullName evidence="1">Exosome complex component ski6 (Trinotate prediction)</fullName>
    </submittedName>
</protein>
<dbReference type="Gene3D" id="3.30.230.70">
    <property type="entry name" value="GHMP Kinase, N-terminal domain"/>
    <property type="match status" value="1"/>
</dbReference>
<dbReference type="GO" id="GO:0003723">
    <property type="term" value="F:RNA binding"/>
    <property type="evidence" value="ECO:0007669"/>
    <property type="project" value="TreeGrafter"/>
</dbReference>
<dbReference type="GO" id="GO:0071051">
    <property type="term" value="P:poly(A)-dependent snoRNA 3'-end processing"/>
    <property type="evidence" value="ECO:0007669"/>
    <property type="project" value="TreeGrafter"/>
</dbReference>
<dbReference type="InterPro" id="IPR050080">
    <property type="entry name" value="RNase_PH"/>
</dbReference>
<dbReference type="GO" id="GO:0000176">
    <property type="term" value="C:nuclear exosome (RNase complex)"/>
    <property type="evidence" value="ECO:0007669"/>
    <property type="project" value="TreeGrafter"/>
</dbReference>
<dbReference type="InterPro" id="IPR036345">
    <property type="entry name" value="ExoRNase_PH_dom2_sf"/>
</dbReference>
<dbReference type="PANTHER" id="PTHR11953:SF0">
    <property type="entry name" value="EXOSOME COMPLEX COMPONENT RRP41"/>
    <property type="match status" value="1"/>
</dbReference>
<proteinExistence type="predicted"/>
<dbReference type="GO" id="GO:0016075">
    <property type="term" value="P:rRNA catabolic process"/>
    <property type="evidence" value="ECO:0007669"/>
    <property type="project" value="TreeGrafter"/>
</dbReference>
<dbReference type="GO" id="GO:0005730">
    <property type="term" value="C:nucleolus"/>
    <property type="evidence" value="ECO:0007669"/>
    <property type="project" value="TreeGrafter"/>
</dbReference>
<dbReference type="SUPFAM" id="SSF55666">
    <property type="entry name" value="Ribonuclease PH domain 2-like"/>
    <property type="match status" value="1"/>
</dbReference>
<sequence>MQSDGGELSSCINATTLAFMDAGIPIKNLLCACTAAFVYSRTANDMIANIQPQLLLDVNNTELSRMNRSVCLNLALQGNTNDAVMWSLERGKVTSDVMSELFHLATKGCHIIRNIVHEYCHKIYN</sequence>
<evidence type="ECO:0000313" key="1">
    <source>
        <dbReference type="EMBL" id="NDJ94918.1"/>
    </source>
</evidence>
<organism evidence="1">
    <name type="scientific">Henneguya salminicola</name>
    <name type="common">Myxosporean</name>
    <dbReference type="NCBI Taxonomy" id="69463"/>
    <lineage>
        <taxon>Eukaryota</taxon>
        <taxon>Metazoa</taxon>
        <taxon>Cnidaria</taxon>
        <taxon>Myxozoa</taxon>
        <taxon>Myxosporea</taxon>
        <taxon>Bivalvulida</taxon>
        <taxon>Platysporina</taxon>
        <taxon>Myxobolidae</taxon>
        <taxon>Henneguya</taxon>
    </lineage>
</organism>
<accession>A0A6G3MLI2</accession>
<reference evidence="1" key="1">
    <citation type="submission" date="2018-11" db="EMBL/GenBank/DDBJ databases">
        <title>Henneguya salminicola genome and transcriptome.</title>
        <authorList>
            <person name="Yahalomi D."/>
            <person name="Atkinson S.D."/>
            <person name="Neuhof M."/>
            <person name="Chang E.S."/>
            <person name="Philippe H."/>
            <person name="Cartwright P."/>
            <person name="Bartholomew J.L."/>
            <person name="Huchon D."/>
        </authorList>
    </citation>
    <scope>NUCLEOTIDE SEQUENCE</scope>
    <source>
        <strain evidence="1">Hz1</strain>
        <tissue evidence="1">Whole</tissue>
    </source>
</reference>
<dbReference type="GO" id="GO:0000177">
    <property type="term" value="C:cytoplasmic exosome (RNase complex)"/>
    <property type="evidence" value="ECO:0007669"/>
    <property type="project" value="TreeGrafter"/>
</dbReference>
<dbReference type="GO" id="GO:0071028">
    <property type="term" value="P:nuclear mRNA surveillance"/>
    <property type="evidence" value="ECO:0007669"/>
    <property type="project" value="TreeGrafter"/>
</dbReference>
<dbReference type="EMBL" id="GHBP01013069">
    <property type="protein sequence ID" value="NDJ94918.1"/>
    <property type="molecule type" value="Transcribed_RNA"/>
</dbReference>
<name>A0A6G3MLI2_HENSL</name>
<dbReference type="InterPro" id="IPR027408">
    <property type="entry name" value="PNPase/RNase_PH_dom_sf"/>
</dbReference>
<dbReference type="PANTHER" id="PTHR11953">
    <property type="entry name" value="EXOSOME COMPLEX COMPONENT"/>
    <property type="match status" value="1"/>
</dbReference>
<dbReference type="GO" id="GO:0034475">
    <property type="term" value="P:U4 snRNA 3'-end processing"/>
    <property type="evidence" value="ECO:0007669"/>
    <property type="project" value="TreeGrafter"/>
</dbReference>